<dbReference type="STRING" id="1673428.CPM_0571"/>
<reference evidence="2" key="1">
    <citation type="submission" date="2016-06" db="EMBL/GenBank/DDBJ databases">
        <authorList>
            <person name="Toshchakov V.S."/>
        </authorList>
    </citation>
    <scope>NUCLEOTIDE SEQUENCE [LARGE SCALE GENOMIC DNA]</scope>
    <source>
        <strain>PM4 (JCM 30641</strain>
        <strain evidence="2">\VKM B-2940)</strain>
    </source>
</reference>
<proteinExistence type="predicted"/>
<dbReference type="EMBL" id="LT719092">
    <property type="protein sequence ID" value="SJK84447.1"/>
    <property type="molecule type" value="Genomic_DNA"/>
</dbReference>
<dbReference type="GeneID" id="30927200"/>
<dbReference type="RefSeq" id="WP_077076006.1">
    <property type="nucleotide sequence ID" value="NZ_LT719092.1"/>
</dbReference>
<evidence type="ECO:0000313" key="1">
    <source>
        <dbReference type="EMBL" id="SJK84447.1"/>
    </source>
</evidence>
<gene>
    <name evidence="1" type="ORF">CPM_0571</name>
</gene>
<sequence>MSEYDIAIENRVKDIAKRGNYEDMVWAINSILASNPDIKGIEIDGGSFTEKTEEWSGGLFRRTDMKFTEYSKQEPRVRVIR</sequence>
<dbReference type="KEGG" id="cdiv:CPM_0571"/>
<evidence type="ECO:0000313" key="2">
    <source>
        <dbReference type="Proteomes" id="UP000187822"/>
    </source>
</evidence>
<organism evidence="1 2">
    <name type="scientific">Cuniculiplasma divulgatum</name>
    <dbReference type="NCBI Taxonomy" id="1673428"/>
    <lineage>
        <taxon>Archaea</taxon>
        <taxon>Methanobacteriati</taxon>
        <taxon>Thermoplasmatota</taxon>
        <taxon>Thermoplasmata</taxon>
        <taxon>Thermoplasmatales</taxon>
        <taxon>Cuniculiplasmataceae</taxon>
        <taxon>Cuniculiplasma</taxon>
    </lineage>
</organism>
<name>A0A1R4A639_9ARCH</name>
<keyword evidence="2" id="KW-1185">Reference proteome</keyword>
<dbReference type="Proteomes" id="UP000187822">
    <property type="component" value="Chromosome I"/>
</dbReference>
<accession>A0A1R4A639</accession>
<dbReference type="AlphaFoldDB" id="A0A1R4A639"/>
<protein>
    <submittedName>
        <fullName evidence="1">Uncharacterized protein</fullName>
    </submittedName>
</protein>